<proteinExistence type="predicted"/>
<dbReference type="GO" id="GO:0016018">
    <property type="term" value="F:cyclosporin A binding"/>
    <property type="evidence" value="ECO:0007669"/>
    <property type="project" value="TreeGrafter"/>
</dbReference>
<reference evidence="3" key="1">
    <citation type="submission" date="2021-01" db="EMBL/GenBank/DDBJ databases">
        <authorList>
            <person name="Corre E."/>
            <person name="Pelletier E."/>
            <person name="Niang G."/>
            <person name="Scheremetjew M."/>
            <person name="Finn R."/>
            <person name="Kale V."/>
            <person name="Holt S."/>
            <person name="Cochrane G."/>
            <person name="Meng A."/>
            <person name="Brown T."/>
            <person name="Cohen L."/>
        </authorList>
    </citation>
    <scope>NUCLEOTIDE SEQUENCE</scope>
    <source>
        <strain evidence="3">CCAP 1951/1</strain>
    </source>
</reference>
<dbReference type="InterPro" id="IPR002130">
    <property type="entry name" value="Cyclophilin-type_PPIase_dom"/>
</dbReference>
<feature type="domain" description="PPIase cyclophilin-type" evidence="2">
    <location>
        <begin position="98"/>
        <end position="259"/>
    </location>
</feature>
<gene>
    <name evidence="3" type="ORF">NDES1114_LOCUS31321</name>
</gene>
<sequence length="309" mass="33576">MSSAVSVERPPSQRSSRPRGRPSSGSRPDASRRKTGAQLNVPVAEASRNTTTTEFNDEDPEAIRRRFRDIDDRRYREWNNYQIAQRSDDQGGAPEVVFIDISIGDAAPARVVIELFNDAPITAANFRMLLTGEKGFDANTGIKLDYIDTQAWRIQPGFGVHLGELSPGVSMSADGGFFDDENFCHRHAGRGTVSMTNRGPHTNGSRFFIAFDKTPALDFRQVVFGRIIEGMSVLDAIEAIQTTRNGTPKTPVTISFCGVLSGPPPQRSIRDDTDVPVAKSNTLAASLNVGSPPLGNTVAEIDVTEPPSS</sequence>
<dbReference type="SUPFAM" id="SSF50891">
    <property type="entry name" value="Cyclophilin-like"/>
    <property type="match status" value="1"/>
</dbReference>
<evidence type="ECO:0000256" key="1">
    <source>
        <dbReference type="SAM" id="MobiDB-lite"/>
    </source>
</evidence>
<feature type="compositionally biased region" description="Low complexity" evidence="1">
    <location>
        <begin position="9"/>
        <end position="28"/>
    </location>
</feature>
<dbReference type="Gene3D" id="2.40.100.10">
    <property type="entry name" value="Cyclophilin-like"/>
    <property type="match status" value="1"/>
</dbReference>
<dbReference type="PROSITE" id="PS50072">
    <property type="entry name" value="CSA_PPIASE_2"/>
    <property type="match status" value="1"/>
</dbReference>
<protein>
    <recommendedName>
        <fullName evidence="2">PPIase cyclophilin-type domain-containing protein</fullName>
    </recommendedName>
</protein>
<dbReference type="PANTHER" id="PTHR11071:SF561">
    <property type="entry name" value="PEPTIDYL-PROLYL CIS-TRANS ISOMERASE D-RELATED"/>
    <property type="match status" value="1"/>
</dbReference>
<dbReference type="EMBL" id="HBGF01046808">
    <property type="protein sequence ID" value="CAD9148118.1"/>
    <property type="molecule type" value="Transcribed_RNA"/>
</dbReference>
<dbReference type="GO" id="GO:0006457">
    <property type="term" value="P:protein folding"/>
    <property type="evidence" value="ECO:0007669"/>
    <property type="project" value="TreeGrafter"/>
</dbReference>
<evidence type="ECO:0000313" key="3">
    <source>
        <dbReference type="EMBL" id="CAD9148118.1"/>
    </source>
</evidence>
<dbReference type="PRINTS" id="PR00153">
    <property type="entry name" value="CSAPPISMRASE"/>
</dbReference>
<organism evidence="3">
    <name type="scientific">Neobodo designis</name>
    <name type="common">Flagellated protozoan</name>
    <name type="synonym">Bodo designis</name>
    <dbReference type="NCBI Taxonomy" id="312471"/>
    <lineage>
        <taxon>Eukaryota</taxon>
        <taxon>Discoba</taxon>
        <taxon>Euglenozoa</taxon>
        <taxon>Kinetoplastea</taxon>
        <taxon>Metakinetoplastina</taxon>
        <taxon>Neobodonida</taxon>
        <taxon>Neobodo</taxon>
    </lineage>
</organism>
<evidence type="ECO:0000259" key="2">
    <source>
        <dbReference type="PROSITE" id="PS50072"/>
    </source>
</evidence>
<name>A0A7S1W4C6_NEODS</name>
<dbReference type="GO" id="GO:0003755">
    <property type="term" value="F:peptidyl-prolyl cis-trans isomerase activity"/>
    <property type="evidence" value="ECO:0007669"/>
    <property type="project" value="InterPro"/>
</dbReference>
<dbReference type="AlphaFoldDB" id="A0A7S1W4C6"/>
<accession>A0A7S1W4C6</accession>
<dbReference type="Pfam" id="PF00160">
    <property type="entry name" value="Pro_isomerase"/>
    <property type="match status" value="1"/>
</dbReference>
<feature type="region of interest" description="Disordered" evidence="1">
    <location>
        <begin position="288"/>
        <end position="309"/>
    </location>
</feature>
<dbReference type="GO" id="GO:0005737">
    <property type="term" value="C:cytoplasm"/>
    <property type="evidence" value="ECO:0007669"/>
    <property type="project" value="TreeGrafter"/>
</dbReference>
<dbReference type="PANTHER" id="PTHR11071">
    <property type="entry name" value="PEPTIDYL-PROLYL CIS-TRANS ISOMERASE"/>
    <property type="match status" value="1"/>
</dbReference>
<dbReference type="InterPro" id="IPR029000">
    <property type="entry name" value="Cyclophilin-like_dom_sf"/>
</dbReference>
<feature type="region of interest" description="Disordered" evidence="1">
    <location>
        <begin position="1"/>
        <end position="59"/>
    </location>
</feature>